<evidence type="ECO:0000313" key="1">
    <source>
        <dbReference type="EMBL" id="KAK6206419.1"/>
    </source>
</evidence>
<evidence type="ECO:0000313" key="7">
    <source>
        <dbReference type="EMBL" id="KAK6218686.1"/>
    </source>
</evidence>
<gene>
    <name evidence="9" type="ORF">QIS74_02855</name>
    <name evidence="8" type="ORF">QIS74_04976</name>
    <name evidence="7" type="ORF">QIS74_06566</name>
    <name evidence="6" type="ORF">QIS74_06572</name>
    <name evidence="5" type="ORF">QIS74_06636</name>
    <name evidence="4" type="ORF">QIS74_07718</name>
    <name evidence="3" type="ORF">QIS74_07720</name>
    <name evidence="2" type="ORF">QIS74_12467</name>
    <name evidence="1" type="ORF">QIS74_13590</name>
</gene>
<dbReference type="EMBL" id="JASAOK010000038">
    <property type="protein sequence ID" value="KAK6218055.1"/>
    <property type="molecule type" value="Genomic_DNA"/>
</dbReference>
<comment type="caution">
    <text evidence="4">The sequence shown here is derived from an EMBL/GenBank/DDBJ whole genome shotgun (WGS) entry which is preliminary data.</text>
</comment>
<dbReference type="EMBL" id="JASAOK010000012">
    <property type="protein sequence ID" value="KAK6224528.1"/>
    <property type="molecule type" value="Genomic_DNA"/>
</dbReference>
<dbReference type="EMBL" id="JASAOK010000055">
    <property type="protein sequence ID" value="KAK6206419.1"/>
    <property type="molecule type" value="Genomic_DNA"/>
</dbReference>
<sequence>MSINVKIIPVENHHSVGKVERYLTAVPLQGAVKSVNNTPRLDSLVPTLLVFSAYPRMIDESPSLLDLTQCTEAIREASAAVRKLRAKRQVNDALTTRNSTDNSAPKKLAIGSQFWIPWIEETMLFIRAVQASCCPEFNPTQEAWEWLRQVTQGLPSRSSKELDVAANVGTADASRHRQVLQYCVSEAATLMPDINRCLNEKKHDVDVLSKVMHHISFWAVSASNDRQETALPTSTYRQRLVPLLTAVIVQLRNNPSQGPPTLSAFCNKLGLPLEGSPTAGAVSRSCKTPSCSYPHAIPLQYYQTLLQQPARLPNNRLAEVLSIEFQNDVWRTVSRSMSQWRTPEMQKTLSSVAGVGSPEYMARFQPDSPWAQVCDVVRRWFGNQSQLVSFALRNVDEEDNEIAAPALLPLTPPWKSVVLRRIMRIRPEYRPPYNQLPPFIIAGFTALENRSLKNDKFNKTAAHFHLARSVLDDLIVARPKVAEILLLTALVFGHATCTPFVRPGLATFEPSNKAPRSGCERGPGLNHRTLLVLGWCHLVSKDTNINWFTRMVVKPDADLVAQGAIATAYLDDAEALFRLVFKTANGQPWIDLCRSILEEVM</sequence>
<dbReference type="EMBL" id="JASAOK010000034">
    <property type="protein sequence ID" value="KAK6218098.1"/>
    <property type="molecule type" value="Genomic_DNA"/>
</dbReference>
<dbReference type="AlphaFoldDB" id="A0AAV9T8V6"/>
<name>A0AAV9T8V6_9PEZI</name>
<evidence type="ECO:0000313" key="3">
    <source>
        <dbReference type="EMBL" id="KAK6216036.1"/>
    </source>
</evidence>
<dbReference type="EMBL" id="JASAOK010000033">
    <property type="protein sequence ID" value="KAK6218686.1"/>
    <property type="molecule type" value="Genomic_DNA"/>
</dbReference>
<keyword evidence="10" id="KW-1185">Reference proteome</keyword>
<protein>
    <submittedName>
        <fullName evidence="4">Uncharacterized protein</fullName>
    </submittedName>
</protein>
<organism evidence="4 10">
    <name type="scientific">Colletotrichum tabaci</name>
    <dbReference type="NCBI Taxonomy" id="1209068"/>
    <lineage>
        <taxon>Eukaryota</taxon>
        <taxon>Fungi</taxon>
        <taxon>Dikarya</taxon>
        <taxon>Ascomycota</taxon>
        <taxon>Pezizomycotina</taxon>
        <taxon>Sordariomycetes</taxon>
        <taxon>Hypocreomycetidae</taxon>
        <taxon>Glomerellales</taxon>
        <taxon>Glomerellaceae</taxon>
        <taxon>Colletotrichum</taxon>
        <taxon>Colletotrichum destructivum species complex</taxon>
    </lineage>
</organism>
<evidence type="ECO:0000313" key="2">
    <source>
        <dbReference type="EMBL" id="KAK6208355.1"/>
    </source>
</evidence>
<reference evidence="4 10" key="1">
    <citation type="submission" date="2023-04" db="EMBL/GenBank/DDBJ databases">
        <title>Colletotrichum tabacum stain YC1 causing leaf anthracnose on Nicotiana tabacum(L.) cv.</title>
        <authorList>
            <person name="Ji Z."/>
            <person name="Wang M."/>
            <person name="Zhang J."/>
            <person name="Wang N."/>
            <person name="Zhou Z."/>
        </authorList>
    </citation>
    <scope>NUCLEOTIDE SEQUENCE [LARGE SCALE GENOMIC DNA]</scope>
    <source>
        <strain evidence="4 10">YC1</strain>
    </source>
</reference>
<accession>A0AAV9T8V6</accession>
<evidence type="ECO:0000313" key="10">
    <source>
        <dbReference type="Proteomes" id="UP001327957"/>
    </source>
</evidence>
<dbReference type="EMBL" id="JASAOK010000042">
    <property type="protein sequence ID" value="KAK6216036.1"/>
    <property type="molecule type" value="Genomic_DNA"/>
</dbReference>
<dbReference type="EMBL" id="JASAOK010000041">
    <property type="protein sequence ID" value="KAK6216138.1"/>
    <property type="molecule type" value="Genomic_DNA"/>
</dbReference>
<evidence type="ECO:0000313" key="5">
    <source>
        <dbReference type="EMBL" id="KAK6218055.1"/>
    </source>
</evidence>
<evidence type="ECO:0000313" key="4">
    <source>
        <dbReference type="EMBL" id="KAK6216138.1"/>
    </source>
</evidence>
<evidence type="ECO:0000313" key="6">
    <source>
        <dbReference type="EMBL" id="KAK6218098.1"/>
    </source>
</evidence>
<dbReference type="EMBL" id="JASAOK010000050">
    <property type="protein sequence ID" value="KAK6208355.1"/>
    <property type="molecule type" value="Genomic_DNA"/>
</dbReference>
<proteinExistence type="predicted"/>
<dbReference type="Proteomes" id="UP001327957">
    <property type="component" value="Unassembled WGS sequence"/>
</dbReference>
<evidence type="ECO:0000313" key="9">
    <source>
        <dbReference type="EMBL" id="KAK6224528.1"/>
    </source>
</evidence>
<evidence type="ECO:0000313" key="8">
    <source>
        <dbReference type="EMBL" id="KAK6220946.1"/>
    </source>
</evidence>
<dbReference type="EMBL" id="JASAOK010000026">
    <property type="protein sequence ID" value="KAK6220946.1"/>
    <property type="molecule type" value="Genomic_DNA"/>
</dbReference>